<comment type="caution">
    <text evidence="2">The sequence shown here is derived from an EMBL/GenBank/DDBJ whole genome shotgun (WGS) entry which is preliminary data.</text>
</comment>
<gene>
    <name evidence="2" type="ORF">DXG03_006263</name>
</gene>
<keyword evidence="3" id="KW-1185">Reference proteome</keyword>
<evidence type="ECO:0000313" key="3">
    <source>
        <dbReference type="Proteomes" id="UP000775547"/>
    </source>
</evidence>
<evidence type="ECO:0000256" key="1">
    <source>
        <dbReference type="SAM" id="MobiDB-lite"/>
    </source>
</evidence>
<reference evidence="2" key="2">
    <citation type="submission" date="2021-10" db="EMBL/GenBank/DDBJ databases">
        <title>Phylogenomics reveals ancestral predisposition of the termite-cultivated fungus Termitomyces towards a domesticated lifestyle.</title>
        <authorList>
            <person name="Auxier B."/>
            <person name="Grum-Grzhimaylo A."/>
            <person name="Cardenas M.E."/>
            <person name="Lodge J.D."/>
            <person name="Laessoe T."/>
            <person name="Pedersen O."/>
            <person name="Smith M.E."/>
            <person name="Kuyper T.W."/>
            <person name="Franco-Molano E.A."/>
            <person name="Baroni T.J."/>
            <person name="Aanen D.K."/>
        </authorList>
    </citation>
    <scope>NUCLEOTIDE SEQUENCE</scope>
    <source>
        <strain evidence="2">AP01</strain>
        <tissue evidence="2">Mycelium</tissue>
    </source>
</reference>
<feature type="region of interest" description="Disordered" evidence="1">
    <location>
        <begin position="74"/>
        <end position="105"/>
    </location>
</feature>
<dbReference type="Proteomes" id="UP000775547">
    <property type="component" value="Unassembled WGS sequence"/>
</dbReference>
<dbReference type="EMBL" id="JABCKV010000040">
    <property type="protein sequence ID" value="KAG5645439.1"/>
    <property type="molecule type" value="Genomic_DNA"/>
</dbReference>
<protein>
    <submittedName>
        <fullName evidence="2">Uncharacterized protein</fullName>
    </submittedName>
</protein>
<name>A0A9P7G9I8_9AGAR</name>
<evidence type="ECO:0000313" key="2">
    <source>
        <dbReference type="EMBL" id="KAG5645439.1"/>
    </source>
</evidence>
<reference evidence="2" key="1">
    <citation type="submission" date="2020-07" db="EMBL/GenBank/DDBJ databases">
        <authorList>
            <person name="Nieuwenhuis M."/>
            <person name="Van De Peppel L.J.J."/>
        </authorList>
    </citation>
    <scope>NUCLEOTIDE SEQUENCE</scope>
    <source>
        <strain evidence="2">AP01</strain>
        <tissue evidence="2">Mycelium</tissue>
    </source>
</reference>
<feature type="region of interest" description="Disordered" evidence="1">
    <location>
        <begin position="356"/>
        <end position="390"/>
    </location>
</feature>
<proteinExistence type="predicted"/>
<sequence length="440" mass="47483">MSTVTSFHLGVPHSLSMRPTLVTPRPYSTRPSLKEKPKIPSIIIPPTPINTCSASLPPYDKYAPLVQIQLQPSTITPPSSALSASTASTSTSTLEPDMTRSCGEGGSPTDIVAIAELFATLKKTVATLHTTFDRLGTQTEKLAQLAPAMKADQQANFCAKLENQIVSHENTMQEVRRLLEDTIKDSLVDHLKSQVFGAIRESVAKELKIQIPEKLREQGKAHQREIVEVQTNLHNSDARRHNASLRSPSMTTEPLRPLLRPLPSALQSPAYVSKRPWAAYPSMATAVPSPMTPFPGVPTPTPLTLKVPALMVPPGSNQVFELIPPTPSPLFPRDLGSLFALGPDAAKRLLQDYGLDSTASAGPSPSIEKPRAKAPLTKTGLNTPEDSPKREEDINKFMAHIGVPLLMVPAPKPKGHACTSTSPSPKNPVENLSLLIVSNN</sequence>
<feature type="compositionally biased region" description="Low complexity" evidence="1">
    <location>
        <begin position="74"/>
        <end position="93"/>
    </location>
</feature>
<dbReference type="AlphaFoldDB" id="A0A9P7G9I8"/>
<organism evidence="2 3">
    <name type="scientific">Asterophora parasitica</name>
    <dbReference type="NCBI Taxonomy" id="117018"/>
    <lineage>
        <taxon>Eukaryota</taxon>
        <taxon>Fungi</taxon>
        <taxon>Dikarya</taxon>
        <taxon>Basidiomycota</taxon>
        <taxon>Agaricomycotina</taxon>
        <taxon>Agaricomycetes</taxon>
        <taxon>Agaricomycetidae</taxon>
        <taxon>Agaricales</taxon>
        <taxon>Tricholomatineae</taxon>
        <taxon>Lyophyllaceae</taxon>
        <taxon>Asterophora</taxon>
    </lineage>
</organism>
<accession>A0A9P7G9I8</accession>
<dbReference type="OrthoDB" id="6474464at2759"/>